<dbReference type="Gene3D" id="3.30.70.330">
    <property type="match status" value="3"/>
</dbReference>
<dbReference type="InterPro" id="IPR034392">
    <property type="entry name" value="TatSF1-like_RRM1"/>
</dbReference>
<dbReference type="InterPro" id="IPR012677">
    <property type="entry name" value="Nucleotide-bd_a/b_plait_sf"/>
</dbReference>
<evidence type="ECO:0000256" key="34">
    <source>
        <dbReference type="ARBA" id="ARBA00023180"/>
    </source>
</evidence>
<evidence type="ECO:0000256" key="5">
    <source>
        <dbReference type="ARBA" id="ARBA00004479"/>
    </source>
</evidence>
<keyword evidence="35" id="KW-0508">mRNA splicing</keyword>
<feature type="compositionally biased region" description="Basic and acidic residues" evidence="43">
    <location>
        <begin position="1643"/>
        <end position="1659"/>
    </location>
</feature>
<dbReference type="Pfam" id="PF23144">
    <property type="entry name" value="Fn3_PTPRU"/>
    <property type="match status" value="1"/>
</dbReference>
<dbReference type="GO" id="GO:0034975">
    <property type="term" value="P:protein folding in endoplasmic reticulum"/>
    <property type="evidence" value="ECO:0007669"/>
    <property type="project" value="InterPro"/>
</dbReference>
<evidence type="ECO:0000256" key="13">
    <source>
        <dbReference type="ARBA" id="ARBA00022630"/>
    </source>
</evidence>
<dbReference type="InterPro" id="IPR014719">
    <property type="entry name" value="Ribosomal_bL12_C/ClpS-like"/>
</dbReference>
<dbReference type="OrthoDB" id="10258585at2759"/>
<evidence type="ECO:0000256" key="9">
    <source>
        <dbReference type="ARBA" id="ARBA00022448"/>
    </source>
</evidence>
<evidence type="ECO:0000256" key="26">
    <source>
        <dbReference type="ARBA" id="ARBA00022989"/>
    </source>
</evidence>
<dbReference type="InterPro" id="IPR036235">
    <property type="entry name" value="Ribosomal_bL12_oligo_N_sf"/>
</dbReference>
<keyword evidence="17 45" id="KW-0732">Signal</keyword>
<dbReference type="SUPFAM" id="SSF54928">
    <property type="entry name" value="RNA-binding domain, RBD"/>
    <property type="match status" value="2"/>
</dbReference>
<evidence type="ECO:0000256" key="2">
    <source>
        <dbReference type="ARBA" id="ARBA00004123"/>
    </source>
</evidence>
<evidence type="ECO:0000256" key="29">
    <source>
        <dbReference type="ARBA" id="ARBA00023015"/>
    </source>
</evidence>
<proteinExistence type="inferred from homology"/>
<dbReference type="CDD" id="cd12282">
    <property type="entry name" value="RRM2_TatSF1_like"/>
    <property type="match status" value="2"/>
</dbReference>
<dbReference type="Pfam" id="PF00041">
    <property type="entry name" value="fn3"/>
    <property type="match status" value="1"/>
</dbReference>
<keyword evidence="37" id="KW-0539">Nucleus</keyword>
<dbReference type="InterPro" id="IPR036116">
    <property type="entry name" value="FN3_sf"/>
</dbReference>
<evidence type="ECO:0000256" key="24">
    <source>
        <dbReference type="ARBA" id="ARBA00022980"/>
    </source>
</evidence>
<keyword evidence="21" id="KW-0274">FAD</keyword>
<feature type="region of interest" description="Disordered" evidence="43">
    <location>
        <begin position="1767"/>
        <end position="1786"/>
    </location>
</feature>
<dbReference type="InterPro" id="IPR034393">
    <property type="entry name" value="TatSF1-like"/>
</dbReference>
<dbReference type="SUPFAM" id="SSF110019">
    <property type="entry name" value="ERO1-like"/>
    <property type="match status" value="1"/>
</dbReference>
<dbReference type="Pfam" id="PF16320">
    <property type="entry name" value="Ribosomal_L12_N"/>
    <property type="match status" value="1"/>
</dbReference>
<feature type="region of interest" description="Disordered" evidence="43">
    <location>
        <begin position="1364"/>
        <end position="1457"/>
    </location>
</feature>
<dbReference type="PANTHER" id="PTHR15608">
    <property type="entry name" value="SPLICING FACTOR U2AF-ASSOCIATED PROTEIN 2"/>
    <property type="match status" value="1"/>
</dbReference>
<keyword evidence="36" id="KW-0234">DNA repair</keyword>
<evidence type="ECO:0000256" key="39">
    <source>
        <dbReference type="ARBA" id="ARBA00023284"/>
    </source>
</evidence>
<dbReference type="SUPFAM" id="SSF56112">
    <property type="entry name" value="Protein kinase-like (PK-like)"/>
    <property type="match status" value="1"/>
</dbReference>
<dbReference type="Pfam" id="PF01822">
    <property type="entry name" value="WSC"/>
    <property type="match status" value="1"/>
</dbReference>
<keyword evidence="18" id="KW-0677">Repeat</keyword>
<dbReference type="InterPro" id="IPR037192">
    <property type="entry name" value="ERO1-like_sf"/>
</dbReference>
<dbReference type="GO" id="GO:0005686">
    <property type="term" value="C:U2 snRNP"/>
    <property type="evidence" value="ECO:0007669"/>
    <property type="project" value="TreeGrafter"/>
</dbReference>
<dbReference type="FunFam" id="3.30.70.330:FF:000105">
    <property type="entry name" value="HIV Tat-specific factor 1 homolog"/>
    <property type="match status" value="2"/>
</dbReference>
<dbReference type="InterPro" id="IPR001245">
    <property type="entry name" value="Ser-Thr/Tyr_kinase_cat_dom"/>
</dbReference>
<keyword evidence="23 42" id="KW-0694">RNA-binding</keyword>
<evidence type="ECO:0000313" key="50">
    <source>
        <dbReference type="EMBL" id="CAD7273380.1"/>
    </source>
</evidence>
<dbReference type="GO" id="GO:0005840">
    <property type="term" value="C:ribosome"/>
    <property type="evidence" value="ECO:0007669"/>
    <property type="project" value="UniProtKB-KW"/>
</dbReference>
<evidence type="ECO:0000256" key="44">
    <source>
        <dbReference type="SAM" id="Phobius"/>
    </source>
</evidence>
<dbReference type="InterPro" id="IPR013783">
    <property type="entry name" value="Ig-like_fold"/>
</dbReference>
<dbReference type="GO" id="GO:0003723">
    <property type="term" value="F:RNA binding"/>
    <property type="evidence" value="ECO:0007669"/>
    <property type="project" value="UniProtKB-UniRule"/>
</dbReference>
<comment type="cofactor">
    <cofactor evidence="1">
        <name>FAD</name>
        <dbReference type="ChEBI" id="CHEBI:57692"/>
    </cofactor>
</comment>
<dbReference type="InterPro" id="IPR000504">
    <property type="entry name" value="RRM_dom"/>
</dbReference>
<keyword evidence="39" id="KW-0676">Redox-active center</keyword>
<evidence type="ECO:0000259" key="47">
    <source>
        <dbReference type="PROSITE" id="PS50102"/>
    </source>
</evidence>
<feature type="domain" description="WSC" evidence="49">
    <location>
        <begin position="584"/>
        <end position="674"/>
    </location>
</feature>
<evidence type="ECO:0000256" key="33">
    <source>
        <dbReference type="ARBA" id="ARBA00023163"/>
    </source>
</evidence>
<evidence type="ECO:0000259" key="49">
    <source>
        <dbReference type="PROSITE" id="PS51212"/>
    </source>
</evidence>
<dbReference type="GO" id="GO:0000398">
    <property type="term" value="P:mRNA splicing, via spliceosome"/>
    <property type="evidence" value="ECO:0007669"/>
    <property type="project" value="InterPro"/>
</dbReference>
<evidence type="ECO:0000256" key="23">
    <source>
        <dbReference type="ARBA" id="ARBA00022884"/>
    </source>
</evidence>
<feature type="region of interest" description="Disordered" evidence="43">
    <location>
        <begin position="917"/>
        <end position="955"/>
    </location>
</feature>
<dbReference type="Pfam" id="PF00542">
    <property type="entry name" value="Ribosomal_L12"/>
    <property type="match status" value="1"/>
</dbReference>
<dbReference type="GO" id="GO:0004672">
    <property type="term" value="F:protein kinase activity"/>
    <property type="evidence" value="ECO:0007669"/>
    <property type="project" value="InterPro"/>
</dbReference>
<dbReference type="Gene3D" id="3.30.1390.10">
    <property type="match status" value="1"/>
</dbReference>
<dbReference type="InterPro" id="IPR008932">
    <property type="entry name" value="Ribosomal_bL12_oligo"/>
</dbReference>
<feature type="domain" description="Protein kinase" evidence="46">
    <location>
        <begin position="1081"/>
        <end position="1359"/>
    </location>
</feature>
<comment type="subcellular location">
    <subcellularLocation>
        <location evidence="3">Chromosome</location>
    </subcellularLocation>
    <subcellularLocation>
        <location evidence="4">Endoplasmic reticulum membrane</location>
        <topology evidence="4">Peripheral membrane protein</topology>
        <orientation evidence="4">Lumenal side</orientation>
    </subcellularLocation>
    <subcellularLocation>
        <location evidence="5">Membrane</location>
        <topology evidence="5">Single-pass type I membrane protein</topology>
    </subcellularLocation>
    <subcellularLocation>
        <location evidence="2">Nucleus</location>
    </subcellularLocation>
</comment>
<keyword evidence="15 44" id="KW-0812">Transmembrane</keyword>
<dbReference type="Pfam" id="PF07714">
    <property type="entry name" value="PK_Tyr_Ser-Thr"/>
    <property type="match status" value="1"/>
</dbReference>
<keyword evidence="30 44" id="KW-0472">Membrane</keyword>
<feature type="signal peptide" evidence="45">
    <location>
        <begin position="1"/>
        <end position="17"/>
    </location>
</feature>
<keyword evidence="34" id="KW-0325">Glycoprotein</keyword>
<feature type="domain" description="RRM" evidence="47">
    <location>
        <begin position="1679"/>
        <end position="1764"/>
    </location>
</feature>
<dbReference type="GO" id="GO:0005789">
    <property type="term" value="C:endoplasmic reticulum membrane"/>
    <property type="evidence" value="ECO:0007669"/>
    <property type="project" value="UniProtKB-SubCell"/>
</dbReference>
<feature type="compositionally biased region" description="Basic and acidic residues" evidence="43">
    <location>
        <begin position="1424"/>
        <end position="1439"/>
    </location>
</feature>
<dbReference type="InterPro" id="IPR007266">
    <property type="entry name" value="Ero1"/>
</dbReference>
<feature type="domain" description="Fibronectin type-III" evidence="48">
    <location>
        <begin position="677"/>
        <end position="785"/>
    </location>
</feature>
<feature type="chain" id="PRO_5036210008" description="17S U2 SnRNP complex component HTATSF1" evidence="45">
    <location>
        <begin position="18"/>
        <end position="2066"/>
    </location>
</feature>
<dbReference type="CDD" id="cd12281">
    <property type="entry name" value="RRM1_TatSF1_like"/>
    <property type="match status" value="1"/>
</dbReference>
<evidence type="ECO:0000256" key="7">
    <source>
        <dbReference type="ARBA" id="ARBA00007747"/>
    </source>
</evidence>
<dbReference type="GO" id="GO:0006281">
    <property type="term" value="P:DNA repair"/>
    <property type="evidence" value="ECO:0007669"/>
    <property type="project" value="UniProtKB-KW"/>
</dbReference>
<keyword evidence="10" id="KW-0158">Chromosome</keyword>
<sequence>MSKAVVLFWCLLVVSSGQQSSDPILVETSPGNCFCQLRGKIDDCTCSVDTVDYFNNINIYPRMKSLTHTDYFRYYKANMKRECPFWADDSKCSIKDCHVLACSHDKIPAGLRSDPAAKYLESSQGVTDCDDDLGYLDKTLSSATKTNLDTWSAFDEESLTYCDVGDQSEDSAEFVDLMINPERFTGYRGPSAHRIWRSIYDENCFKPDQPVSNPFEALKGMCLEKRAFYRAVSGLHTSINIHLCANFLLSDKITPFATQTSLWGPNLEEFRIRFDPELTDGFGPQRLRNLYFVYLLEMRALAKASPYLQQLQYYTGNEEEDGRTQHAVEDLLSMVNSFPEHFNEKYMFSSGESSTKLKEEFRLHFLNITRIMDCVGCDKCKLWGKLQIQGLGTALKILFTPEEDIVPIKTQDREFAACQCYAYSAQPNLQPIPEPAADGAEVIYPEKISRLADQIVGLSLVEVSELNSLLKKRLNIPDVPLMGGFVAAGPGVGAPQEEEEVEPQKVQTMFTLKLTKFDESKKVALIKEMKNQMEGMNLVQAKKFVEGAPQVVKADITKDEAESLKAALEAVGASSAVGSNNEKYSTSAGCFLSNNGLEPDLPFKAMNPDLGTRIESCVDYCRDLYYKVAGLQNGDCMCGSIFGQYGPAKCDVLCQGNERQICGGLSAISVYFTGHNAPGPVSEIAAKRTKILDRDDTLHLTWKAPEILNGRLKSYKIEVLNVVTAYGSATRSFRPRSWDVDAGSTDADMTGIAPGVEYNVSVVAENESGMGPAVYANVWSRVGGKRNLDVFLHERIFITLPPTPPFPKLVAKSNGKMTVELKPVEPTGGPISVYQVVVIDESSPVLFKPELLTDFDTAESEGTPYYIAAEIAGVYLPESFTVGDNRRYGKYWNKGLPDGRDFHVILGALSTLNGETRASYGRPGHEQHEGFHDGHQHTHGDHVHEHDHDDHEEDSGGLGFISGNWTPVTIALGVAIAVFGTMLCASVVIYGLMRRRVSRRRRRRRGSNMKQPTRRFDQQELTVSASHLVTSREPMDAAYVSSVFLVEEESLESPDGTGLRGVDKYERLKRKVWNIPEISLQIHPEVLGKGKFGLIKQGSVTKKGTAVGAAVHSFEDAKMSEAQKRSMLQDLELSIRMGSHMNLVHLIGLCEGIENIYVVVEYFPTSLKQYLLDSRNAERISGQKDKSLPVSSAGATHLLEVAVGIAMGMSHLASIKVTHRQLCAKVVSLVGGSVPKIGGISYSHYNSLAQAPDFTRWLPQEALKSPQYAFFPPKGDIWSFGVLLWEIATLGATPYGDIRSNEELMSRVMKGVRLAQAPTIEDEFYNLMASCWEAEVSERPTFHSLQAQLRAMAQNSALFSPLSETMADDENSGGIGEKCSLGEDGNDVDPASADKGNEASMEREVDAETRCEDSLADQSGKSPVEGKTDEDSSVPKDLKSNVIGKETPSEPVWENGRYVHTDPETKEKRYWDEASSEWKPLPSSSSDPIWENGRYVCIDPVTSEKKYWDDDASEWKSIEGADQTSPPSQNCEFRNGAYRHVIFEKCFCKRTEKKKCLLVVWAANRCKDEKGEELVWVPSASEWRKNEHFVDKDTGKKCYRDAVDNTIYEWDEGKSAWFPLIDEDFLAVYQMQYGVANEDEEKVEEKAKAEEPEKQEEKPAKKRKPENPTWFQIEAEKNTNVYVQGLPLDITEEEFVTTMSKCGLVAKDPDSGKMKVKLYLNKDGKVKGDGRCCYIRRESVDLALQILDGYNLRGFNLKVEPAEFTQKGEYDPTKKPRKKRKQEKEKLKKMQEKLLAWKPDELRGQRPRSDKVVIMKNLFDPETFKKDPKLILDVQTQLKSECEKFGGAKKVVLHDRHPDGVAEVVFKEFENSDLCVQIMNRRLFGDRRLIAELWDGKTKYRIEETEEERKERLGQWEKFLESDDTVLNGSTLQEKLLAWKPDELRGQRPRSDKVVIMKNLFDPETFKKDPKLILDVQTQLKSECEKFGGAKKVVLHDRHPDGVAEVVFKEFENSDLCVQIMNRRLFGDRRLIAELWDGKTKYRIEETEEERKERLGQWEKFLESDE</sequence>
<evidence type="ECO:0000256" key="28">
    <source>
        <dbReference type="ARBA" id="ARBA00023002"/>
    </source>
</evidence>
<reference evidence="50" key="1">
    <citation type="submission" date="2020-11" db="EMBL/GenBank/DDBJ databases">
        <authorList>
            <person name="Tran Van P."/>
        </authorList>
    </citation>
    <scope>NUCLEOTIDE SEQUENCE</scope>
</reference>
<dbReference type="InterPro" id="IPR003961">
    <property type="entry name" value="FN3_dom"/>
</dbReference>
<keyword evidence="12" id="KW-0597">Phosphoprotein</keyword>
<evidence type="ECO:0000256" key="11">
    <source>
        <dbReference type="ARBA" id="ARBA00022499"/>
    </source>
</evidence>
<evidence type="ECO:0000256" key="16">
    <source>
        <dbReference type="ARBA" id="ARBA00022728"/>
    </source>
</evidence>
<keyword evidence="24" id="KW-0689">Ribosomal protein</keyword>
<evidence type="ECO:0000256" key="35">
    <source>
        <dbReference type="ARBA" id="ARBA00023187"/>
    </source>
</evidence>
<evidence type="ECO:0000256" key="22">
    <source>
        <dbReference type="ARBA" id="ARBA00022843"/>
    </source>
</evidence>
<keyword evidence="19" id="KW-0227">DNA damage</keyword>
<evidence type="ECO:0000256" key="18">
    <source>
        <dbReference type="ARBA" id="ARBA00022737"/>
    </source>
</evidence>
<dbReference type="Pfam" id="PF04137">
    <property type="entry name" value="ERO1"/>
    <property type="match status" value="1"/>
</dbReference>
<keyword evidence="14" id="KW-0507">mRNA processing</keyword>
<evidence type="ECO:0000256" key="45">
    <source>
        <dbReference type="SAM" id="SignalP"/>
    </source>
</evidence>
<keyword evidence="31" id="KW-1015">Disulfide bond</keyword>
<evidence type="ECO:0000256" key="1">
    <source>
        <dbReference type="ARBA" id="ARBA00001974"/>
    </source>
</evidence>
<dbReference type="InterPro" id="IPR057598">
    <property type="entry name" value="Fn3_PTPRU"/>
</dbReference>
<keyword evidence="13" id="KW-0285">Flavoprotein</keyword>
<feature type="transmembrane region" description="Helical" evidence="44">
    <location>
        <begin position="970"/>
        <end position="993"/>
    </location>
</feature>
<evidence type="ECO:0000256" key="12">
    <source>
        <dbReference type="ARBA" id="ARBA00022553"/>
    </source>
</evidence>
<evidence type="ECO:0000256" key="32">
    <source>
        <dbReference type="ARBA" id="ARBA00023159"/>
    </source>
</evidence>
<dbReference type="SMART" id="SM00060">
    <property type="entry name" value="FN3"/>
    <property type="match status" value="2"/>
</dbReference>
<evidence type="ECO:0000256" key="31">
    <source>
        <dbReference type="ARBA" id="ARBA00023157"/>
    </source>
</evidence>
<keyword evidence="33" id="KW-0804">Transcription</keyword>
<accession>A0A7R9BG47</accession>
<dbReference type="Proteomes" id="UP000678499">
    <property type="component" value="Unassembled WGS sequence"/>
</dbReference>
<name>A0A7R9BG47_9CRUS</name>
<comment type="subunit">
    <text evidence="40">Component of the 17S U2 SnRNP complex, a ribonucleoprotein complex that contains small nuclear RNA (snRNA) U2 and a number of specific proteins. Within the 17S U2 SnRNP complex, interacts (via UHM region) directly with SF3B1. Component of a complex which is at least composed of HTATSF1/Tat-SF1, the P-TEFb complex components CDK9 and CCNT1, RNA polymerase II, SUPT5H, and NCL/nucleolin. Interacts with GTF2F2/RAP30 and POLR2A. Interacts with TCERG1/CA150. Interacts with (poly-ADP-ribosylated) RPA1; promoting HTATSF1 recruitment to DNA damage sites. Interacts (when phosphorylated) with TOPBP1; promoting recruitment of TOPBP1 to DNA damage sites during S-phase.</text>
</comment>
<dbReference type="GO" id="GO:0005684">
    <property type="term" value="C:U2-type spliceosomal complex"/>
    <property type="evidence" value="ECO:0007669"/>
    <property type="project" value="TreeGrafter"/>
</dbReference>
<dbReference type="InterPro" id="IPR011009">
    <property type="entry name" value="Kinase-like_dom_sf"/>
</dbReference>
<keyword evidence="38" id="KW-0687">Ribonucleoprotein</keyword>
<evidence type="ECO:0000256" key="40">
    <source>
        <dbReference type="ARBA" id="ARBA00062124"/>
    </source>
</evidence>
<dbReference type="InterPro" id="IPR002889">
    <property type="entry name" value="WSC_carb-bd"/>
</dbReference>
<keyword evidence="26 44" id="KW-1133">Transmembrane helix</keyword>
<evidence type="ECO:0000256" key="37">
    <source>
        <dbReference type="ARBA" id="ARBA00023242"/>
    </source>
</evidence>
<evidence type="ECO:0000256" key="15">
    <source>
        <dbReference type="ARBA" id="ARBA00022692"/>
    </source>
</evidence>
<keyword evidence="32" id="KW-0010">Activator</keyword>
<evidence type="ECO:0000259" key="46">
    <source>
        <dbReference type="PROSITE" id="PS50011"/>
    </source>
</evidence>
<feature type="compositionally biased region" description="Basic and acidic residues" evidence="43">
    <location>
        <begin position="923"/>
        <end position="949"/>
    </location>
</feature>
<dbReference type="PROSITE" id="PS51212">
    <property type="entry name" value="WSC"/>
    <property type="match status" value="1"/>
</dbReference>
<dbReference type="SUPFAM" id="SSF49265">
    <property type="entry name" value="Fibronectin type III"/>
    <property type="match status" value="1"/>
</dbReference>
<dbReference type="InterPro" id="IPR013823">
    <property type="entry name" value="Ribosomal_bL12_C"/>
</dbReference>
<keyword evidence="51" id="KW-1185">Reference proteome</keyword>
<dbReference type="FunFam" id="3.30.70.330:FF:000202">
    <property type="entry name" value="HIV Tat-specific factor 1"/>
    <property type="match status" value="1"/>
</dbReference>
<keyword evidence="20" id="KW-0256">Endoplasmic reticulum</keyword>
<evidence type="ECO:0000256" key="27">
    <source>
        <dbReference type="ARBA" id="ARBA00022990"/>
    </source>
</evidence>
<dbReference type="PROSITE" id="PS50102">
    <property type="entry name" value="RRM"/>
    <property type="match status" value="1"/>
</dbReference>
<evidence type="ECO:0000256" key="4">
    <source>
        <dbReference type="ARBA" id="ARBA00004367"/>
    </source>
</evidence>
<evidence type="ECO:0000313" key="51">
    <source>
        <dbReference type="Proteomes" id="UP000678499"/>
    </source>
</evidence>
<keyword evidence="27" id="KW-0007">Acetylation</keyword>
<dbReference type="Gene3D" id="3.30.200.20">
    <property type="entry name" value="Phosphorylase Kinase, domain 1"/>
    <property type="match status" value="1"/>
</dbReference>
<protein>
    <recommendedName>
        <fullName evidence="41">17S U2 SnRNP complex component HTATSF1</fullName>
    </recommendedName>
</protein>
<dbReference type="SMART" id="SM00360">
    <property type="entry name" value="RRM"/>
    <property type="match status" value="3"/>
</dbReference>
<dbReference type="GO" id="GO:0015035">
    <property type="term" value="F:protein-disulfide reductase activity"/>
    <property type="evidence" value="ECO:0007669"/>
    <property type="project" value="InterPro"/>
</dbReference>
<evidence type="ECO:0000256" key="41">
    <source>
        <dbReference type="ARBA" id="ARBA00073773"/>
    </source>
</evidence>
<feature type="region of interest" description="Disordered" evidence="43">
    <location>
        <begin position="1642"/>
        <end position="1668"/>
    </location>
</feature>
<keyword evidence="22" id="KW-0832">Ubl conjugation</keyword>
<keyword evidence="28" id="KW-0560">Oxidoreductase</keyword>
<gene>
    <name evidence="50" type="ORF">NMOB1V02_LOCUS1271</name>
</gene>
<dbReference type="GO" id="GO:0071949">
    <property type="term" value="F:FAD binding"/>
    <property type="evidence" value="ECO:0007669"/>
    <property type="project" value="InterPro"/>
</dbReference>
<evidence type="ECO:0000256" key="36">
    <source>
        <dbReference type="ARBA" id="ARBA00023204"/>
    </source>
</evidence>
<dbReference type="PANTHER" id="PTHR15608:SF0">
    <property type="entry name" value="HIV TAT-SPECIFIC FACTOR 1"/>
    <property type="match status" value="1"/>
</dbReference>
<dbReference type="GO" id="GO:0016972">
    <property type="term" value="F:thiol oxidase activity"/>
    <property type="evidence" value="ECO:0007669"/>
    <property type="project" value="InterPro"/>
</dbReference>
<dbReference type="PROSITE" id="PS50853">
    <property type="entry name" value="FN3"/>
    <property type="match status" value="1"/>
</dbReference>
<evidence type="ECO:0000256" key="3">
    <source>
        <dbReference type="ARBA" id="ARBA00004286"/>
    </source>
</evidence>
<evidence type="ECO:0000256" key="42">
    <source>
        <dbReference type="PROSITE-ProRule" id="PRU00176"/>
    </source>
</evidence>
<dbReference type="GO" id="GO:0005524">
    <property type="term" value="F:ATP binding"/>
    <property type="evidence" value="ECO:0007669"/>
    <property type="project" value="InterPro"/>
</dbReference>
<dbReference type="Gene3D" id="2.60.40.10">
    <property type="entry name" value="Immunoglobulins"/>
    <property type="match status" value="1"/>
</dbReference>
<comment type="similarity">
    <text evidence="6">Belongs to the bacterial ribosomal protein bL12 family.</text>
</comment>
<comment type="similarity">
    <text evidence="8">Belongs to the EROs family.</text>
</comment>
<keyword evidence="11" id="KW-1017">Isopeptide bond</keyword>
<dbReference type="CDD" id="cd00063">
    <property type="entry name" value="FN3"/>
    <property type="match status" value="1"/>
</dbReference>
<evidence type="ECO:0000256" key="14">
    <source>
        <dbReference type="ARBA" id="ARBA00022664"/>
    </source>
</evidence>
<dbReference type="GO" id="GO:0005694">
    <property type="term" value="C:chromosome"/>
    <property type="evidence" value="ECO:0007669"/>
    <property type="project" value="UniProtKB-SubCell"/>
</dbReference>
<dbReference type="SUPFAM" id="SSF48300">
    <property type="entry name" value="Ribosomal protein L7/12, oligomerisation (N-terminal) domain"/>
    <property type="match status" value="1"/>
</dbReference>
<evidence type="ECO:0000256" key="19">
    <source>
        <dbReference type="ARBA" id="ARBA00022763"/>
    </source>
</evidence>
<keyword evidence="9" id="KW-0813">Transport</keyword>
<evidence type="ECO:0000256" key="30">
    <source>
        <dbReference type="ARBA" id="ARBA00023136"/>
    </source>
</evidence>
<dbReference type="PROSITE" id="PS50011">
    <property type="entry name" value="PROTEIN_KINASE_DOM"/>
    <property type="match status" value="1"/>
</dbReference>
<evidence type="ECO:0000256" key="38">
    <source>
        <dbReference type="ARBA" id="ARBA00023274"/>
    </source>
</evidence>
<evidence type="ECO:0000256" key="17">
    <source>
        <dbReference type="ARBA" id="ARBA00022729"/>
    </source>
</evidence>
<dbReference type="SMART" id="SM00321">
    <property type="entry name" value="WSC"/>
    <property type="match status" value="1"/>
</dbReference>
<organism evidence="50">
    <name type="scientific">Notodromas monacha</name>
    <dbReference type="NCBI Taxonomy" id="399045"/>
    <lineage>
        <taxon>Eukaryota</taxon>
        <taxon>Metazoa</taxon>
        <taxon>Ecdysozoa</taxon>
        <taxon>Arthropoda</taxon>
        <taxon>Crustacea</taxon>
        <taxon>Oligostraca</taxon>
        <taxon>Ostracoda</taxon>
        <taxon>Podocopa</taxon>
        <taxon>Podocopida</taxon>
        <taxon>Cypridocopina</taxon>
        <taxon>Cypridoidea</taxon>
        <taxon>Cyprididae</taxon>
        <taxon>Notodromas</taxon>
    </lineage>
</organism>
<keyword evidence="29" id="KW-0805">Transcription regulation</keyword>
<comment type="similarity">
    <text evidence="7">Belongs to the HTATSF1 family.</text>
</comment>
<evidence type="ECO:0000256" key="21">
    <source>
        <dbReference type="ARBA" id="ARBA00022827"/>
    </source>
</evidence>
<dbReference type="EMBL" id="CAJPEX010000124">
    <property type="protein sequence ID" value="CAG0913532.1"/>
    <property type="molecule type" value="Genomic_DNA"/>
</dbReference>
<evidence type="ECO:0000256" key="20">
    <source>
        <dbReference type="ARBA" id="ARBA00022824"/>
    </source>
</evidence>
<dbReference type="InterPro" id="IPR035979">
    <property type="entry name" value="RBD_domain_sf"/>
</dbReference>
<evidence type="ECO:0000256" key="10">
    <source>
        <dbReference type="ARBA" id="ARBA00022454"/>
    </source>
</evidence>
<keyword evidence="16" id="KW-0747">Spliceosome</keyword>
<dbReference type="InterPro" id="IPR000719">
    <property type="entry name" value="Prot_kinase_dom"/>
</dbReference>
<evidence type="ECO:0000256" key="8">
    <source>
        <dbReference type="ARBA" id="ARBA00008277"/>
    </source>
</evidence>
<dbReference type="PRINTS" id="PR00109">
    <property type="entry name" value="TYRKINASE"/>
</dbReference>
<dbReference type="Gene3D" id="1.10.510.10">
    <property type="entry name" value="Transferase(Phosphotransferase) domain 1"/>
    <property type="match status" value="1"/>
</dbReference>
<dbReference type="SUPFAM" id="SSF54736">
    <property type="entry name" value="ClpS-like"/>
    <property type="match status" value="1"/>
</dbReference>
<dbReference type="GO" id="GO:0006412">
    <property type="term" value="P:translation"/>
    <property type="evidence" value="ECO:0007669"/>
    <property type="project" value="InterPro"/>
</dbReference>
<dbReference type="EMBL" id="OA882161">
    <property type="protein sequence ID" value="CAD7273380.1"/>
    <property type="molecule type" value="Genomic_DNA"/>
</dbReference>
<keyword evidence="25" id="KW-0249">Electron transport</keyword>
<evidence type="ECO:0000256" key="6">
    <source>
        <dbReference type="ARBA" id="ARBA00007197"/>
    </source>
</evidence>
<evidence type="ECO:0000259" key="48">
    <source>
        <dbReference type="PROSITE" id="PS50853"/>
    </source>
</evidence>
<evidence type="ECO:0000256" key="25">
    <source>
        <dbReference type="ARBA" id="ARBA00022982"/>
    </source>
</evidence>
<dbReference type="GO" id="GO:0003735">
    <property type="term" value="F:structural constituent of ribosome"/>
    <property type="evidence" value="ECO:0007669"/>
    <property type="project" value="InterPro"/>
</dbReference>
<dbReference type="FunFam" id="3.30.1390.10:FF:000001">
    <property type="entry name" value="50S ribosomal protein L7/L12"/>
    <property type="match status" value="1"/>
</dbReference>
<evidence type="ECO:0000256" key="43">
    <source>
        <dbReference type="SAM" id="MobiDB-lite"/>
    </source>
</evidence>
<feature type="compositionally biased region" description="Basic and acidic residues" evidence="43">
    <location>
        <begin position="1395"/>
        <end position="1413"/>
    </location>
</feature>